<dbReference type="GO" id="GO:1902975">
    <property type="term" value="P:mitotic DNA replication initiation"/>
    <property type="evidence" value="ECO:0007669"/>
    <property type="project" value="TreeGrafter"/>
</dbReference>
<feature type="region of interest" description="Disordered" evidence="15">
    <location>
        <begin position="662"/>
        <end position="735"/>
    </location>
</feature>
<dbReference type="Gene3D" id="3.40.50.300">
    <property type="entry name" value="P-loop containing nucleotide triphosphate hydrolases"/>
    <property type="match status" value="1"/>
</dbReference>
<evidence type="ECO:0000256" key="6">
    <source>
        <dbReference type="ARBA" id="ARBA00022741"/>
    </source>
</evidence>
<dbReference type="SMART" id="SM00382">
    <property type="entry name" value="AAA"/>
    <property type="match status" value="1"/>
</dbReference>
<evidence type="ECO:0000256" key="3">
    <source>
        <dbReference type="ARBA" id="ARBA00008010"/>
    </source>
</evidence>
<keyword evidence="7 14" id="KW-0378">Hydrolase</keyword>
<dbReference type="GO" id="GO:0006271">
    <property type="term" value="P:DNA strand elongation involved in DNA replication"/>
    <property type="evidence" value="ECO:0007669"/>
    <property type="project" value="TreeGrafter"/>
</dbReference>
<dbReference type="InterPro" id="IPR003593">
    <property type="entry name" value="AAA+_ATPase"/>
</dbReference>
<dbReference type="GO" id="GO:0000727">
    <property type="term" value="P:double-strand break repair via break-induced replication"/>
    <property type="evidence" value="ECO:0007669"/>
    <property type="project" value="TreeGrafter"/>
</dbReference>
<dbReference type="FunFam" id="2.20.28.10:FF:000006">
    <property type="entry name" value="DNA helicase"/>
    <property type="match status" value="1"/>
</dbReference>
<gene>
    <name evidence="17" type="ORF">CAPTEDRAFT_218765</name>
</gene>
<dbReference type="HOGENOM" id="CLU_000995_6_0_1"/>
<dbReference type="GO" id="GO:0003697">
    <property type="term" value="F:single-stranded DNA binding"/>
    <property type="evidence" value="ECO:0007669"/>
    <property type="project" value="TreeGrafter"/>
</dbReference>
<dbReference type="EMBL" id="AMQN01003432">
    <property type="status" value="NOT_ANNOTATED_CDS"/>
    <property type="molecule type" value="Genomic_DNA"/>
</dbReference>
<dbReference type="FunFam" id="3.30.1640.10:FF:000002">
    <property type="entry name" value="DNA helicase"/>
    <property type="match status" value="1"/>
</dbReference>
<dbReference type="GO" id="GO:0042555">
    <property type="term" value="C:MCM complex"/>
    <property type="evidence" value="ECO:0007669"/>
    <property type="project" value="UniProtKB-UniRule"/>
</dbReference>
<reference evidence="18" key="3">
    <citation type="submission" date="2015-06" db="UniProtKB">
        <authorList>
            <consortium name="EnsemblMetazoa"/>
        </authorList>
    </citation>
    <scope>IDENTIFICATION</scope>
</reference>
<dbReference type="InterPro" id="IPR018525">
    <property type="entry name" value="MCM_CS"/>
</dbReference>
<evidence type="ECO:0000256" key="4">
    <source>
        <dbReference type="ARBA" id="ARBA00022454"/>
    </source>
</evidence>
<dbReference type="OrthoDB" id="1882346at2759"/>
<dbReference type="CDD" id="cd17754">
    <property type="entry name" value="MCM3"/>
    <property type="match status" value="1"/>
</dbReference>
<dbReference type="Pfam" id="PF00493">
    <property type="entry name" value="MCM"/>
    <property type="match status" value="1"/>
</dbReference>
<dbReference type="STRING" id="283909.R7TAP1"/>
<dbReference type="InterPro" id="IPR027925">
    <property type="entry name" value="MCM_N"/>
</dbReference>
<dbReference type="Proteomes" id="UP000014760">
    <property type="component" value="Unassembled WGS sequence"/>
</dbReference>
<evidence type="ECO:0000256" key="8">
    <source>
        <dbReference type="ARBA" id="ARBA00022806"/>
    </source>
</evidence>
<evidence type="ECO:0000256" key="10">
    <source>
        <dbReference type="ARBA" id="ARBA00023125"/>
    </source>
</evidence>
<keyword evidence="4" id="KW-0158">Chromosome</keyword>
<dbReference type="PRINTS" id="PR01659">
    <property type="entry name" value="MCMPROTEIN3"/>
</dbReference>
<dbReference type="PANTHER" id="PTHR11630">
    <property type="entry name" value="DNA REPLICATION LICENSING FACTOR MCM FAMILY MEMBER"/>
    <property type="match status" value="1"/>
</dbReference>
<dbReference type="InterPro" id="IPR027417">
    <property type="entry name" value="P-loop_NTPase"/>
</dbReference>
<dbReference type="PANTHER" id="PTHR11630:SF46">
    <property type="entry name" value="DNA REPLICATION LICENSING FACTOR MCM3-RELATED"/>
    <property type="match status" value="1"/>
</dbReference>
<keyword evidence="11 14" id="KW-0539">Nucleus</keyword>
<dbReference type="Gene3D" id="3.30.1640.10">
    <property type="entry name" value="mini-chromosome maintenance (MCM) complex, chain A, domain 1"/>
    <property type="match status" value="1"/>
</dbReference>
<dbReference type="InterPro" id="IPR012340">
    <property type="entry name" value="NA-bd_OB-fold"/>
</dbReference>
<comment type="similarity">
    <text evidence="3 13">Belongs to the MCM family.</text>
</comment>
<dbReference type="GO" id="GO:0005524">
    <property type="term" value="F:ATP binding"/>
    <property type="evidence" value="ECO:0007669"/>
    <property type="project" value="UniProtKB-UniRule"/>
</dbReference>
<dbReference type="Pfam" id="PF17207">
    <property type="entry name" value="MCM_OB"/>
    <property type="match status" value="1"/>
</dbReference>
<dbReference type="EC" id="3.6.4.12" evidence="14"/>
<proteinExistence type="inferred from homology"/>
<keyword evidence="8 14" id="KW-0347">Helicase</keyword>
<name>R7TAP1_CAPTE</name>
<dbReference type="SMART" id="SM00350">
    <property type="entry name" value="MCM"/>
    <property type="match status" value="1"/>
</dbReference>
<organism evidence="17">
    <name type="scientific">Capitella teleta</name>
    <name type="common">Polychaete worm</name>
    <dbReference type="NCBI Taxonomy" id="283909"/>
    <lineage>
        <taxon>Eukaryota</taxon>
        <taxon>Metazoa</taxon>
        <taxon>Spiralia</taxon>
        <taxon>Lophotrochozoa</taxon>
        <taxon>Annelida</taxon>
        <taxon>Polychaeta</taxon>
        <taxon>Sedentaria</taxon>
        <taxon>Scolecida</taxon>
        <taxon>Capitellidae</taxon>
        <taxon>Capitella</taxon>
    </lineage>
</organism>
<evidence type="ECO:0000259" key="16">
    <source>
        <dbReference type="PROSITE" id="PS50051"/>
    </source>
</evidence>
<sequence length="817" mass="91611">MAVVEEDQRSREIQREYLDFLDDEDDQGIYKQKVKDMISDGHVRLIVNINDLRKKSAERANSLLSNSFEELVAFQRALKEIVASADTLYSKQNAEFFIGLEGSFGGKHVSPRTLTSSFLGNMVCVEGIVTRCSLVRPKVVKSVHYCPTTKKSMERKYTDMTSLDPYPSSSIYPTKDEDGNLLETEYGLSTYKDHQTFSVQEMPEKAPAGQLPRSVDIICDGDLVDVCKPGDRIQLIGMYRCLPGKKNGYTSGTFRTVLIANNIQMLSKEARPIFSASDISKIKKFSKQKVDVFASLSRSIAPTIHGHEYIKKAVLCMLLGGVEKVLDNGTRIRGDINVLLIGDPSVAKSQMLRFVLNTAPRAIPTTGRGSSGVGLTAAVTTDQDTGDRRLEAGAMVLADRGVVCIDEFDKMSDIDRTAIHEVMEQGRVTIAKAGIHAKLNARCSVLAAANPVYGRYDQYKTPMENIGLQDSLLSRFDLLFIVLDKMDPENDRMISEHVLRIHRYRNSGEQDGEALPFGSAVEVLTTRNLATQEEEEEDTPVYDKHDNLLHGDKSRKISRLVSMKFMRKYIAVAKDMKPQLTREAADYIADEYVKLRNQDNLTANNIARTQPVTARSLETMIRLSTAHAKARLSKRVELIDAETAVELVEFAFFKKVLRREKRKNDESDSDVDEEAEAQIPKKKKKSKNQPRPDAGDASADPYDFDSAASEEEEVAETNLSLDDMRTRKSTPQSEKLQMEISTTGVEITSERLKVFKACLLKLFKQEHAQSLQLEQIQSYVNKEHAKEAFSSDELTAALDKMQDDNQVMVSDKVIFLI</sequence>
<dbReference type="InterPro" id="IPR008046">
    <property type="entry name" value="Mcm3"/>
</dbReference>
<comment type="function">
    <text evidence="14">Acts as component of the MCM2-7 complex (MCM complex) which is the replicative helicase essential for 'once per cell cycle' DNA replication initiation and elongation in eukaryotic cells. The active ATPase sites in the MCM2-7 ring are formed through the interaction surfaces of two neighboring subunits such that a critical structure of a conserved arginine finger motif is provided in trans relative to the ATP-binding site of the Walker A box of the adjacent subunit. The six ATPase active sites, however, are likely to contribute differentially to the complex helicase activity.</text>
</comment>
<dbReference type="Gene3D" id="2.40.50.140">
    <property type="entry name" value="Nucleic acid-binding proteins"/>
    <property type="match status" value="1"/>
</dbReference>
<dbReference type="FunCoup" id="R7TAP1">
    <property type="interactions" value="1157"/>
</dbReference>
<reference evidence="17 19" key="2">
    <citation type="journal article" date="2013" name="Nature">
        <title>Insights into bilaterian evolution from three spiralian genomes.</title>
        <authorList>
            <person name="Simakov O."/>
            <person name="Marletaz F."/>
            <person name="Cho S.J."/>
            <person name="Edsinger-Gonzales E."/>
            <person name="Havlak P."/>
            <person name="Hellsten U."/>
            <person name="Kuo D.H."/>
            <person name="Larsson T."/>
            <person name="Lv J."/>
            <person name="Arendt D."/>
            <person name="Savage R."/>
            <person name="Osoegawa K."/>
            <person name="de Jong P."/>
            <person name="Grimwood J."/>
            <person name="Chapman J.A."/>
            <person name="Shapiro H."/>
            <person name="Aerts A."/>
            <person name="Otillar R.P."/>
            <person name="Terry A.Y."/>
            <person name="Boore J.L."/>
            <person name="Grigoriev I.V."/>
            <person name="Lindberg D.R."/>
            <person name="Seaver E.C."/>
            <person name="Weisblat D.A."/>
            <person name="Putnam N.H."/>
            <person name="Rokhsar D.S."/>
        </authorList>
    </citation>
    <scope>NUCLEOTIDE SEQUENCE</scope>
    <source>
        <strain evidence="17 19">I ESC-2004</strain>
    </source>
</reference>
<comment type="subunit">
    <text evidence="14">Component of the MCM2-7 complex.</text>
</comment>
<keyword evidence="10 13" id="KW-0238">DNA-binding</keyword>
<feature type="domain" description="MCM C-terminal AAA(+) ATPase" evidence="16">
    <location>
        <begin position="292"/>
        <end position="498"/>
    </location>
</feature>
<dbReference type="GO" id="GO:0005634">
    <property type="term" value="C:nucleus"/>
    <property type="evidence" value="ECO:0007669"/>
    <property type="project" value="UniProtKB-SubCell"/>
</dbReference>
<protein>
    <recommendedName>
        <fullName evidence="14">DNA replication licensing factor MCM3</fullName>
        <ecNumber evidence="14">3.6.4.12</ecNumber>
    </recommendedName>
</protein>
<evidence type="ECO:0000313" key="17">
    <source>
        <dbReference type="EMBL" id="ELT88552.1"/>
    </source>
</evidence>
<dbReference type="InterPro" id="IPR001208">
    <property type="entry name" value="MCM_dom"/>
</dbReference>
<dbReference type="Pfam" id="PF17855">
    <property type="entry name" value="MCM_lid"/>
    <property type="match status" value="1"/>
</dbReference>
<dbReference type="AlphaFoldDB" id="R7TAP1"/>
<keyword evidence="5 14" id="KW-0235">DNA replication</keyword>
<dbReference type="PROSITE" id="PS00847">
    <property type="entry name" value="MCM_1"/>
    <property type="match status" value="1"/>
</dbReference>
<evidence type="ECO:0000256" key="7">
    <source>
        <dbReference type="ARBA" id="ARBA00022801"/>
    </source>
</evidence>
<evidence type="ECO:0000256" key="12">
    <source>
        <dbReference type="ARBA" id="ARBA00023306"/>
    </source>
</evidence>
<dbReference type="GO" id="GO:0005694">
    <property type="term" value="C:chromosome"/>
    <property type="evidence" value="ECO:0007669"/>
    <property type="project" value="UniProtKB-SubCell"/>
</dbReference>
<comment type="subcellular location">
    <subcellularLocation>
        <location evidence="2">Chromosome</location>
    </subcellularLocation>
    <subcellularLocation>
        <location evidence="1 14">Nucleus</location>
    </subcellularLocation>
</comment>
<evidence type="ECO:0000256" key="1">
    <source>
        <dbReference type="ARBA" id="ARBA00004123"/>
    </source>
</evidence>
<comment type="catalytic activity">
    <reaction evidence="14">
        <text>ATP + H2O = ADP + phosphate + H(+)</text>
        <dbReference type="Rhea" id="RHEA:13065"/>
        <dbReference type="ChEBI" id="CHEBI:15377"/>
        <dbReference type="ChEBI" id="CHEBI:15378"/>
        <dbReference type="ChEBI" id="CHEBI:30616"/>
        <dbReference type="ChEBI" id="CHEBI:43474"/>
        <dbReference type="ChEBI" id="CHEBI:456216"/>
        <dbReference type="EC" id="3.6.4.12"/>
    </reaction>
</comment>
<evidence type="ECO:0000313" key="19">
    <source>
        <dbReference type="Proteomes" id="UP000014760"/>
    </source>
</evidence>
<evidence type="ECO:0000256" key="11">
    <source>
        <dbReference type="ARBA" id="ARBA00023242"/>
    </source>
</evidence>
<keyword evidence="6 13" id="KW-0547">Nucleotide-binding</keyword>
<dbReference type="PROSITE" id="PS50051">
    <property type="entry name" value="MCM_2"/>
    <property type="match status" value="1"/>
</dbReference>
<dbReference type="InterPro" id="IPR031327">
    <property type="entry name" value="MCM"/>
</dbReference>
<dbReference type="GO" id="GO:0016787">
    <property type="term" value="F:hydrolase activity"/>
    <property type="evidence" value="ECO:0007669"/>
    <property type="project" value="UniProtKB-KW"/>
</dbReference>
<evidence type="ECO:0000256" key="14">
    <source>
        <dbReference type="RuleBase" id="RU368061"/>
    </source>
</evidence>
<dbReference type="SUPFAM" id="SSF50249">
    <property type="entry name" value="Nucleic acid-binding proteins"/>
    <property type="match status" value="1"/>
</dbReference>
<dbReference type="InterPro" id="IPR041562">
    <property type="entry name" value="MCM_lid"/>
</dbReference>
<dbReference type="Pfam" id="PF14551">
    <property type="entry name" value="MCM_N"/>
    <property type="match status" value="1"/>
</dbReference>
<dbReference type="InterPro" id="IPR056575">
    <property type="entry name" value="WH_MCM3_C"/>
</dbReference>
<feature type="compositionally biased region" description="Acidic residues" evidence="15">
    <location>
        <begin position="667"/>
        <end position="676"/>
    </location>
</feature>
<dbReference type="Gene3D" id="2.20.28.10">
    <property type="match status" value="1"/>
</dbReference>
<evidence type="ECO:0000256" key="2">
    <source>
        <dbReference type="ARBA" id="ARBA00004286"/>
    </source>
</evidence>
<evidence type="ECO:0000256" key="15">
    <source>
        <dbReference type="SAM" id="MobiDB-lite"/>
    </source>
</evidence>
<evidence type="ECO:0000256" key="13">
    <source>
        <dbReference type="RuleBase" id="RU004070"/>
    </source>
</evidence>
<dbReference type="InterPro" id="IPR033762">
    <property type="entry name" value="MCM_OB"/>
</dbReference>
<dbReference type="EnsemblMetazoa" id="CapteT218765">
    <property type="protein sequence ID" value="CapteP218765"/>
    <property type="gene ID" value="CapteG218765"/>
</dbReference>
<dbReference type="PRINTS" id="PR01657">
    <property type="entry name" value="MCMFAMILY"/>
</dbReference>
<reference evidence="19" key="1">
    <citation type="submission" date="2012-12" db="EMBL/GenBank/DDBJ databases">
        <authorList>
            <person name="Hellsten U."/>
            <person name="Grimwood J."/>
            <person name="Chapman J.A."/>
            <person name="Shapiro H."/>
            <person name="Aerts A."/>
            <person name="Otillar R.P."/>
            <person name="Terry A.Y."/>
            <person name="Boore J.L."/>
            <person name="Simakov O."/>
            <person name="Marletaz F."/>
            <person name="Cho S.-J."/>
            <person name="Edsinger-Gonzales E."/>
            <person name="Havlak P."/>
            <person name="Kuo D.-H."/>
            <person name="Larsson T."/>
            <person name="Lv J."/>
            <person name="Arendt D."/>
            <person name="Savage R."/>
            <person name="Osoegawa K."/>
            <person name="de Jong P."/>
            <person name="Lindberg D.R."/>
            <person name="Seaver E.C."/>
            <person name="Weisblat D.A."/>
            <person name="Putnam N.H."/>
            <person name="Grigoriev I.V."/>
            <person name="Rokhsar D.S."/>
        </authorList>
    </citation>
    <scope>NUCLEOTIDE SEQUENCE</scope>
    <source>
        <strain evidence="19">I ESC-2004</strain>
    </source>
</reference>
<dbReference type="OMA" id="NVYPQED"/>
<keyword evidence="9 13" id="KW-0067">ATP-binding</keyword>
<keyword evidence="12" id="KW-0131">Cell cycle</keyword>
<dbReference type="EMBL" id="KB311801">
    <property type="protein sequence ID" value="ELT88552.1"/>
    <property type="molecule type" value="Genomic_DNA"/>
</dbReference>
<dbReference type="SUPFAM" id="SSF52540">
    <property type="entry name" value="P-loop containing nucleoside triphosphate hydrolases"/>
    <property type="match status" value="1"/>
</dbReference>
<accession>R7TAP1</accession>
<dbReference type="GO" id="GO:0017116">
    <property type="term" value="F:single-stranded DNA helicase activity"/>
    <property type="evidence" value="ECO:0007669"/>
    <property type="project" value="TreeGrafter"/>
</dbReference>
<evidence type="ECO:0000256" key="5">
    <source>
        <dbReference type="ARBA" id="ARBA00022705"/>
    </source>
</evidence>
<evidence type="ECO:0000313" key="18">
    <source>
        <dbReference type="EnsemblMetazoa" id="CapteP218765"/>
    </source>
</evidence>
<evidence type="ECO:0000256" key="9">
    <source>
        <dbReference type="ARBA" id="ARBA00022840"/>
    </source>
</evidence>
<keyword evidence="19" id="KW-1185">Reference proteome</keyword>
<dbReference type="Pfam" id="PF23191">
    <property type="entry name" value="WHD_MCM3_C"/>
    <property type="match status" value="1"/>
</dbReference>